<sequence length="814" mass="93832">MELSENKDKKEIVKYDHNTGNIDNSVSERYESGYTGTVKYGIDRKFIALITFAFLLLIVGIVLIILANVNSCETSSTTELVDPDQGKTVLSDDLCDPSEEAKRVKLNEFLIKVQDVYHEVFPEEIAWSPEVTDQIIRNKFKAHDPSPENLKKIWENADALLNESINLNPDKSKLKPREHKAYLQVQHFLQNTFGFGYLNYKAGLWLLGPSSFCSEPICYLAYAVYNSIGSMAPSTEDDVYFVENHLKDVKKSIYTYIDVLKMGIKKGMVRTHVECVAGIDAMKSKHPNITENGPKGIVGEWYVRRMYEPLFYNNVTIKLDKIFVKKHGKNVTDYILGLMEPNIGKPIHDMLQYLEYEHLLYCRPTNVGPAGLSALPLDYIWYKGNKTNNRTDPYLPDCGRRPECRLNGSVAYELILGYFTTKDIHPLKVNELGWENLYKLYPQVEEIARNVTGIPDTERAVKEFQKRLTNHSLSYFHDQPLPENETKGDAFSLCKNEESAKIHCPNRWKAMMKWFSFAQMAMSMHDPNTVDFFYFTGEKKSTPSCPVKLRPDFNPSSGAQSYDNSDPNCTYPCFYNIPFFLEDLGPKFSEYSVNAHEARPGHHTQVQGLTEHFRDKCGGPEGWLDDKTFYTAFTEGWALYAENPLIAQDTDVYKENLMQKFGMLKWQIWRALRLIVDTGIHYKGMNRTEALSLFEKYAWDATDLSQKEVTRYQSNYGQATAYMIGQLDIWKLRNDTEDSLGHNYSIKEFHLQALSQGSSPLQYLKSYMMKFIDCKNDPSQQYCDVVLNPTKASKTGRPYIRNNRMKWPTHRHHI</sequence>
<evidence type="ECO:0000313" key="2">
    <source>
        <dbReference type="EnsemblMetazoa" id="CLYHEMP021175.1"/>
    </source>
</evidence>
<keyword evidence="1" id="KW-0472">Membrane</keyword>
<dbReference type="GeneID" id="136811417"/>
<dbReference type="Proteomes" id="UP000594262">
    <property type="component" value="Unplaced"/>
</dbReference>
<dbReference type="Pfam" id="PF05960">
    <property type="entry name" value="DUF885"/>
    <property type="match status" value="1"/>
</dbReference>
<proteinExistence type="predicted"/>
<dbReference type="EnsemblMetazoa" id="CLYHEMT021175.1">
    <property type="protein sequence ID" value="CLYHEMP021175.1"/>
    <property type="gene ID" value="CLYHEMG021175"/>
</dbReference>
<keyword evidence="3" id="KW-1185">Reference proteome</keyword>
<keyword evidence="1" id="KW-1133">Transmembrane helix</keyword>
<dbReference type="PANTHER" id="PTHR33361:SF2">
    <property type="entry name" value="DUF885 DOMAIN-CONTAINING PROTEIN"/>
    <property type="match status" value="1"/>
</dbReference>
<feature type="transmembrane region" description="Helical" evidence="1">
    <location>
        <begin position="46"/>
        <end position="67"/>
    </location>
</feature>
<reference evidence="2" key="1">
    <citation type="submission" date="2021-01" db="UniProtKB">
        <authorList>
            <consortium name="EnsemblMetazoa"/>
        </authorList>
    </citation>
    <scope>IDENTIFICATION</scope>
</reference>
<evidence type="ECO:0000256" key="1">
    <source>
        <dbReference type="SAM" id="Phobius"/>
    </source>
</evidence>
<dbReference type="AlphaFoldDB" id="A0A7M5XD19"/>
<dbReference type="InterPro" id="IPR010281">
    <property type="entry name" value="DUF885"/>
</dbReference>
<organism evidence="2 3">
    <name type="scientific">Clytia hemisphaerica</name>
    <dbReference type="NCBI Taxonomy" id="252671"/>
    <lineage>
        <taxon>Eukaryota</taxon>
        <taxon>Metazoa</taxon>
        <taxon>Cnidaria</taxon>
        <taxon>Hydrozoa</taxon>
        <taxon>Hydroidolina</taxon>
        <taxon>Leptothecata</taxon>
        <taxon>Obeliida</taxon>
        <taxon>Clytiidae</taxon>
        <taxon>Clytia</taxon>
    </lineage>
</organism>
<dbReference type="RefSeq" id="XP_066924122.1">
    <property type="nucleotide sequence ID" value="XM_067068021.1"/>
</dbReference>
<name>A0A7M5XD19_9CNID</name>
<protein>
    <submittedName>
        <fullName evidence="2">Uncharacterized protein</fullName>
    </submittedName>
</protein>
<dbReference type="PANTHER" id="PTHR33361">
    <property type="entry name" value="GLR0591 PROTEIN"/>
    <property type="match status" value="1"/>
</dbReference>
<dbReference type="OrthoDB" id="5959877at2759"/>
<accession>A0A7M5XD19</accession>
<keyword evidence="1" id="KW-0812">Transmembrane</keyword>
<evidence type="ECO:0000313" key="3">
    <source>
        <dbReference type="Proteomes" id="UP000594262"/>
    </source>
</evidence>